<evidence type="ECO:0000313" key="8">
    <source>
        <dbReference type="Proteomes" id="UP000017937"/>
    </source>
</evidence>
<dbReference type="GO" id="GO:0006412">
    <property type="term" value="P:translation"/>
    <property type="evidence" value="ECO:0007669"/>
    <property type="project" value="UniProtKB-UniRule"/>
</dbReference>
<sequence>MLSNDFKLWKRGDSSMPGIKVREGDAFDEAYRRFKKQTDRNLVVTECRARRFFESKTEKRKKQKISAKKKVLKRLYMLRRYESRL</sequence>
<evidence type="ECO:0000256" key="5">
    <source>
        <dbReference type="HAMAP-Rule" id="MF_00358"/>
    </source>
</evidence>
<name>V6LAD1_HELPX</name>
<gene>
    <name evidence="5" type="primary">rpsU</name>
    <name evidence="7" type="ORF">N871_00690</name>
</gene>
<reference evidence="7 8" key="1">
    <citation type="journal article" date="2013" name="Genome Announc.">
        <title>Draft Genome Sequence of Strain X47-2AL, a Feline Helicobacter pylori Isolate.</title>
        <authorList>
            <person name="Veyrier F.J."/>
            <person name="Ecobichon C."/>
            <person name="Boneca I.G."/>
        </authorList>
    </citation>
    <scope>NUCLEOTIDE SEQUENCE [LARGE SCALE GENOMIC DNA]</scope>
    <source>
        <strain evidence="7 8">X47-2AL</strain>
    </source>
</reference>
<dbReference type="AlphaFoldDB" id="V6LAD1"/>
<dbReference type="Gene3D" id="1.20.5.1150">
    <property type="entry name" value="Ribosomal protein S8"/>
    <property type="match status" value="1"/>
</dbReference>
<dbReference type="NCBIfam" id="TIGR00030">
    <property type="entry name" value="S21p"/>
    <property type="match status" value="1"/>
</dbReference>
<accession>V6LAD1</accession>
<organism evidence="7 8">
    <name type="scientific">Helicobacter pylori X47-2AL</name>
    <dbReference type="NCBI Taxonomy" id="1386083"/>
    <lineage>
        <taxon>Bacteria</taxon>
        <taxon>Pseudomonadati</taxon>
        <taxon>Campylobacterota</taxon>
        <taxon>Epsilonproteobacteria</taxon>
        <taxon>Campylobacterales</taxon>
        <taxon>Helicobacteraceae</taxon>
        <taxon>Helicobacter</taxon>
    </lineage>
</organism>
<proteinExistence type="inferred from homology"/>
<comment type="caution">
    <text evidence="7">The sequence shown here is derived from an EMBL/GenBank/DDBJ whole genome shotgun (WGS) entry which is preliminary data.</text>
</comment>
<dbReference type="GO" id="GO:1990904">
    <property type="term" value="C:ribonucleoprotein complex"/>
    <property type="evidence" value="ECO:0007669"/>
    <property type="project" value="UniProtKB-KW"/>
</dbReference>
<evidence type="ECO:0000313" key="7">
    <source>
        <dbReference type="EMBL" id="EST41178.1"/>
    </source>
</evidence>
<dbReference type="GO" id="GO:0003735">
    <property type="term" value="F:structural constituent of ribosome"/>
    <property type="evidence" value="ECO:0007669"/>
    <property type="project" value="InterPro"/>
</dbReference>
<dbReference type="PATRIC" id="fig|1386083.3.peg.144"/>
<dbReference type="EMBL" id="AWNG01000003">
    <property type="protein sequence ID" value="EST41178.1"/>
    <property type="molecule type" value="Genomic_DNA"/>
</dbReference>
<dbReference type="InterPro" id="IPR018278">
    <property type="entry name" value="Ribosomal_bS21_CS"/>
</dbReference>
<dbReference type="PROSITE" id="PS01181">
    <property type="entry name" value="RIBOSOMAL_S21"/>
    <property type="match status" value="1"/>
</dbReference>
<keyword evidence="3 5" id="KW-0687">Ribonucleoprotein</keyword>
<evidence type="ECO:0000256" key="1">
    <source>
        <dbReference type="ARBA" id="ARBA00006640"/>
    </source>
</evidence>
<dbReference type="HAMAP" id="MF_00358">
    <property type="entry name" value="Ribosomal_bS21"/>
    <property type="match status" value="1"/>
</dbReference>
<dbReference type="Proteomes" id="UP000017937">
    <property type="component" value="Unassembled WGS sequence"/>
</dbReference>
<dbReference type="GO" id="GO:0005840">
    <property type="term" value="C:ribosome"/>
    <property type="evidence" value="ECO:0007669"/>
    <property type="project" value="UniProtKB-KW"/>
</dbReference>
<evidence type="ECO:0000256" key="4">
    <source>
        <dbReference type="ARBA" id="ARBA00035135"/>
    </source>
</evidence>
<evidence type="ECO:0000256" key="2">
    <source>
        <dbReference type="ARBA" id="ARBA00022980"/>
    </source>
</evidence>
<keyword evidence="2 5" id="KW-0689">Ribosomal protein</keyword>
<dbReference type="PRINTS" id="PR00976">
    <property type="entry name" value="RIBOSOMALS21"/>
</dbReference>
<evidence type="ECO:0000256" key="3">
    <source>
        <dbReference type="ARBA" id="ARBA00023274"/>
    </source>
</evidence>
<comment type="similarity">
    <text evidence="1 5 6">Belongs to the bacterial ribosomal protein bS21 family.</text>
</comment>
<dbReference type="InterPro" id="IPR001911">
    <property type="entry name" value="Ribosomal_bS21"/>
</dbReference>
<protein>
    <recommendedName>
        <fullName evidence="4 5">Small ribosomal subunit protein bS21</fullName>
    </recommendedName>
</protein>
<dbReference type="InterPro" id="IPR038380">
    <property type="entry name" value="Ribosomal_bS21_sf"/>
</dbReference>
<evidence type="ECO:0000256" key="6">
    <source>
        <dbReference type="RuleBase" id="RU000667"/>
    </source>
</evidence>
<dbReference type="Pfam" id="PF01165">
    <property type="entry name" value="Ribosomal_S21"/>
    <property type="match status" value="1"/>
</dbReference>